<organism evidence="1 2">
    <name type="scientific">Hydnum rufescens UP504</name>
    <dbReference type="NCBI Taxonomy" id="1448309"/>
    <lineage>
        <taxon>Eukaryota</taxon>
        <taxon>Fungi</taxon>
        <taxon>Dikarya</taxon>
        <taxon>Basidiomycota</taxon>
        <taxon>Agaricomycotina</taxon>
        <taxon>Agaricomycetes</taxon>
        <taxon>Cantharellales</taxon>
        <taxon>Hydnaceae</taxon>
        <taxon>Hydnum</taxon>
    </lineage>
</organism>
<protein>
    <submittedName>
        <fullName evidence="1">Uncharacterized protein</fullName>
    </submittedName>
</protein>
<reference evidence="1" key="1">
    <citation type="journal article" date="2020" name="Nat. Commun.">
        <title>Large-scale genome sequencing of mycorrhizal fungi provides insights into the early evolution of symbiotic traits.</title>
        <authorList>
            <person name="Miyauchi S."/>
            <person name="Kiss E."/>
            <person name="Kuo A."/>
            <person name="Drula E."/>
            <person name="Kohler A."/>
            <person name="Sanchez-Garcia M."/>
            <person name="Morin E."/>
            <person name="Andreopoulos B."/>
            <person name="Barry K.W."/>
            <person name="Bonito G."/>
            <person name="Buee M."/>
            <person name="Carver A."/>
            <person name="Chen C."/>
            <person name="Cichocki N."/>
            <person name="Clum A."/>
            <person name="Culley D."/>
            <person name="Crous P.W."/>
            <person name="Fauchery L."/>
            <person name="Girlanda M."/>
            <person name="Hayes R.D."/>
            <person name="Keri Z."/>
            <person name="LaButti K."/>
            <person name="Lipzen A."/>
            <person name="Lombard V."/>
            <person name="Magnuson J."/>
            <person name="Maillard F."/>
            <person name="Murat C."/>
            <person name="Nolan M."/>
            <person name="Ohm R.A."/>
            <person name="Pangilinan J."/>
            <person name="Pereira M.F."/>
            <person name="Perotto S."/>
            <person name="Peter M."/>
            <person name="Pfister S."/>
            <person name="Riley R."/>
            <person name="Sitrit Y."/>
            <person name="Stielow J.B."/>
            <person name="Szollosi G."/>
            <person name="Zifcakova L."/>
            <person name="Stursova M."/>
            <person name="Spatafora J.W."/>
            <person name="Tedersoo L."/>
            <person name="Vaario L.M."/>
            <person name="Yamada A."/>
            <person name="Yan M."/>
            <person name="Wang P."/>
            <person name="Xu J."/>
            <person name="Bruns T."/>
            <person name="Baldrian P."/>
            <person name="Vilgalys R."/>
            <person name="Dunand C."/>
            <person name="Henrissat B."/>
            <person name="Grigoriev I.V."/>
            <person name="Hibbett D."/>
            <person name="Nagy L.G."/>
            <person name="Martin F.M."/>
        </authorList>
    </citation>
    <scope>NUCLEOTIDE SEQUENCE</scope>
    <source>
        <strain evidence="1">UP504</strain>
    </source>
</reference>
<sequence>MISAMVCFWSKLYIPRLIHAGVVILKMPPPPRADRFVKLDTPLTYLQSCEHFFLRQLIAVGMKVSKVKRRSIDKVTCLDGTRINTARFIFDCPCVNIGLSRLTFSRRTNKYFLPNDSSRSSWIPWPNSHLGFGILGVPVYEVGRQSCASAGSDSLLQRCRLGPYPLSVGIDPTAKESIKRDSVDLLSPFLSMVRLLSPCLARFPPNCSIFAMHYPAPVSAGPPDPQGHPAPLVHREAWRRFLEVPSAI</sequence>
<proteinExistence type="predicted"/>
<keyword evidence="2" id="KW-1185">Reference proteome</keyword>
<dbReference type="Proteomes" id="UP000886523">
    <property type="component" value="Unassembled WGS sequence"/>
</dbReference>
<comment type="caution">
    <text evidence="1">The sequence shown here is derived from an EMBL/GenBank/DDBJ whole genome shotgun (WGS) entry which is preliminary data.</text>
</comment>
<gene>
    <name evidence="1" type="ORF">BS47DRAFT_494645</name>
</gene>
<evidence type="ECO:0000313" key="2">
    <source>
        <dbReference type="Proteomes" id="UP000886523"/>
    </source>
</evidence>
<dbReference type="OrthoDB" id="2019644at2759"/>
<dbReference type="EMBL" id="MU129135">
    <property type="protein sequence ID" value="KAF9505836.1"/>
    <property type="molecule type" value="Genomic_DNA"/>
</dbReference>
<accession>A0A9P6DJZ0</accession>
<name>A0A9P6DJZ0_9AGAM</name>
<evidence type="ECO:0000313" key="1">
    <source>
        <dbReference type="EMBL" id="KAF9505836.1"/>
    </source>
</evidence>
<dbReference type="AlphaFoldDB" id="A0A9P6DJZ0"/>